<dbReference type="Proteomes" id="UP001500432">
    <property type="component" value="Unassembled WGS sequence"/>
</dbReference>
<keyword evidence="3" id="KW-1185">Reference proteome</keyword>
<gene>
    <name evidence="2" type="ORF">GCM10009849_27160</name>
</gene>
<evidence type="ECO:0000313" key="3">
    <source>
        <dbReference type="Proteomes" id="UP001500432"/>
    </source>
</evidence>
<reference evidence="2 3" key="1">
    <citation type="journal article" date="2019" name="Int. J. Syst. Evol. Microbiol.">
        <title>The Global Catalogue of Microorganisms (GCM) 10K type strain sequencing project: providing services to taxonomists for standard genome sequencing and annotation.</title>
        <authorList>
            <consortium name="The Broad Institute Genomics Platform"/>
            <consortium name="The Broad Institute Genome Sequencing Center for Infectious Disease"/>
            <person name="Wu L."/>
            <person name="Ma J."/>
        </authorList>
    </citation>
    <scope>NUCLEOTIDE SEQUENCE [LARGE SCALE GENOMIC DNA]</scope>
    <source>
        <strain evidence="2 3">JCM 16034</strain>
    </source>
</reference>
<evidence type="ECO:0000313" key="2">
    <source>
        <dbReference type="EMBL" id="GAA2201694.1"/>
    </source>
</evidence>
<evidence type="ECO:0000256" key="1">
    <source>
        <dbReference type="SAM" id="MobiDB-lite"/>
    </source>
</evidence>
<accession>A0ABN3BXM2</accession>
<feature type="region of interest" description="Disordered" evidence="1">
    <location>
        <begin position="1"/>
        <end position="25"/>
    </location>
</feature>
<comment type="caution">
    <text evidence="2">The sequence shown here is derived from an EMBL/GenBank/DDBJ whole genome shotgun (WGS) entry which is preliminary data.</text>
</comment>
<protein>
    <submittedName>
        <fullName evidence="2">Uncharacterized protein</fullName>
    </submittedName>
</protein>
<organism evidence="2 3">
    <name type="scientific">Sinomonas flava</name>
    <dbReference type="NCBI Taxonomy" id="496857"/>
    <lineage>
        <taxon>Bacteria</taxon>
        <taxon>Bacillati</taxon>
        <taxon>Actinomycetota</taxon>
        <taxon>Actinomycetes</taxon>
        <taxon>Micrococcales</taxon>
        <taxon>Micrococcaceae</taxon>
        <taxon>Sinomonas</taxon>
    </lineage>
</organism>
<name>A0ABN3BXM2_9MICC</name>
<proteinExistence type="predicted"/>
<dbReference type="EMBL" id="BAAAQW010000007">
    <property type="protein sequence ID" value="GAA2201694.1"/>
    <property type="molecule type" value="Genomic_DNA"/>
</dbReference>
<sequence>MESVTPQRSARIAMTTGWRTSGDPLAIHPMPMDPTNIISEPTNPWQIATYALRFSAVAAGHRACFDAKGLPAGREGELLVVMALWFPPLMVRHPLGRKAADTNSQVLRQGEF</sequence>